<dbReference type="InterPro" id="IPR051209">
    <property type="entry name" value="FAD-bind_Monooxygenase_sf"/>
</dbReference>
<dbReference type="EC" id="1.14.13.-" evidence="1"/>
<evidence type="ECO:0000313" key="1">
    <source>
        <dbReference type="EMBL" id="WXG68721.1"/>
    </source>
</evidence>
<sequence length="632" mass="70289">MPDLSFIERAVACADVNALRMALFQATRDPDIAAVKAVRARGAASDTVAFTPEGEDLVRRKAVEFLNSGFDSGALPTPTEAEVAELAMMAEARELQPEEMIMRVHLPAFAEMPYRARWTAGAEVPNGFVVAIVGAGFAGIAMGVQLEQLGIPFKIFERRAEVGGVWSANTYPDARVDTLSSSYEFGFEKRFPWTEYFARQSEVQGYLDHVSHKYGVHEHVEFGAAVTSARYDDDAKKWKLTVQRASEVIDFEANVVITASGLFSTPRELPVEGAADFAGKIVHTTQWDSAIDYEGKRVAIIGNGSTGVQLLSQIAATAESVVVHQRTPQWITPRPRYGDPVPEELQWLLQNMPFYWNWNKYVAGLSTIDLRDLLVPDESWIQSGGGVNERNDGLRDALVKYVEMQVDGRKDLLDELIPDYPPMTRRPVVDNNWYASLLRENVELVTTPIERITTDGVQTADGVLRQADLIVAAVGFETEKYLWPTEYYGARGVSLEEAWSTDGAQAHLGMTVPDFPNLFMLYGPNSQPVASGSGFPGWLEIWSKYIAEAIVELVEGGYSSMAVRREAFETYNALLHKEAGNLIYLSQNSATSKNYYLNEWGRLQVNVPWTGEQFFSMCAQLKSSDFDFTDAK</sequence>
<protein>
    <submittedName>
        <fullName evidence="1">NAD(P)/FAD-dependent oxidoreductase</fullName>
        <ecNumber evidence="1">1.14.13.-</ecNumber>
    </submittedName>
</protein>
<dbReference type="Gene3D" id="3.50.50.60">
    <property type="entry name" value="FAD/NAD(P)-binding domain"/>
    <property type="match status" value="3"/>
</dbReference>
<dbReference type="PANTHER" id="PTHR42877">
    <property type="entry name" value="L-ORNITHINE N(5)-MONOOXYGENASE-RELATED"/>
    <property type="match status" value="1"/>
</dbReference>
<dbReference type="RefSeq" id="WP_338889110.1">
    <property type="nucleotide sequence ID" value="NZ_CP147846.1"/>
</dbReference>
<gene>
    <name evidence="1" type="ORF">WDS16_26645</name>
</gene>
<evidence type="ECO:0000313" key="2">
    <source>
        <dbReference type="Proteomes" id="UP001432000"/>
    </source>
</evidence>
<keyword evidence="1" id="KW-0560">Oxidoreductase</keyword>
<dbReference type="Proteomes" id="UP001432000">
    <property type="component" value="Chromosome"/>
</dbReference>
<dbReference type="PANTHER" id="PTHR42877:SF4">
    <property type="entry name" value="FAD_NAD(P)-BINDING DOMAIN-CONTAINING PROTEIN-RELATED"/>
    <property type="match status" value="1"/>
</dbReference>
<keyword evidence="2" id="KW-1185">Reference proteome</keyword>
<name>A0ABZ2PQN8_9NOCA</name>
<dbReference type="Pfam" id="PF13738">
    <property type="entry name" value="Pyr_redox_3"/>
    <property type="match status" value="1"/>
</dbReference>
<dbReference type="InterPro" id="IPR036188">
    <property type="entry name" value="FAD/NAD-bd_sf"/>
</dbReference>
<dbReference type="SUPFAM" id="SSF51905">
    <property type="entry name" value="FAD/NAD(P)-binding domain"/>
    <property type="match status" value="1"/>
</dbReference>
<dbReference type="GO" id="GO:0016491">
    <property type="term" value="F:oxidoreductase activity"/>
    <property type="evidence" value="ECO:0007669"/>
    <property type="project" value="UniProtKB-KW"/>
</dbReference>
<accession>A0ABZ2PQN8</accession>
<reference evidence="1 2" key="1">
    <citation type="submission" date="2024-03" db="EMBL/GenBank/DDBJ databases">
        <title>Natural products discovery in diverse microorganisms through a two-stage MS feature dereplication strategy.</title>
        <authorList>
            <person name="Zhang R."/>
        </authorList>
    </citation>
    <scope>NUCLEOTIDE SEQUENCE [LARGE SCALE GENOMIC DNA]</scope>
    <source>
        <strain evidence="1 2">18930</strain>
    </source>
</reference>
<dbReference type="EMBL" id="CP147846">
    <property type="protein sequence ID" value="WXG68721.1"/>
    <property type="molecule type" value="Genomic_DNA"/>
</dbReference>
<proteinExistence type="predicted"/>
<organism evidence="1 2">
    <name type="scientific">Rhodococcus sovatensis</name>
    <dbReference type="NCBI Taxonomy" id="1805840"/>
    <lineage>
        <taxon>Bacteria</taxon>
        <taxon>Bacillati</taxon>
        <taxon>Actinomycetota</taxon>
        <taxon>Actinomycetes</taxon>
        <taxon>Mycobacteriales</taxon>
        <taxon>Nocardiaceae</taxon>
        <taxon>Rhodococcus</taxon>
    </lineage>
</organism>